<dbReference type="PROSITE" id="PS50206">
    <property type="entry name" value="RHODANESE_3"/>
    <property type="match status" value="2"/>
</dbReference>
<protein>
    <recommendedName>
        <fullName evidence="3">Sulfurtransferase</fullName>
    </recommendedName>
</protein>
<feature type="domain" description="Rhodanese" evidence="4">
    <location>
        <begin position="15"/>
        <end position="131"/>
    </location>
</feature>
<dbReference type="SMART" id="SM00450">
    <property type="entry name" value="RHOD"/>
    <property type="match status" value="2"/>
</dbReference>
<dbReference type="AlphaFoldDB" id="A0A6I4SU52"/>
<dbReference type="FunFam" id="3.40.250.10:FF:000001">
    <property type="entry name" value="Sulfurtransferase"/>
    <property type="match status" value="1"/>
</dbReference>
<dbReference type="InterPro" id="IPR001763">
    <property type="entry name" value="Rhodanese-like_dom"/>
</dbReference>
<evidence type="ECO:0000256" key="3">
    <source>
        <dbReference type="RuleBase" id="RU000507"/>
    </source>
</evidence>
<keyword evidence="6" id="KW-1185">Reference proteome</keyword>
<evidence type="ECO:0000256" key="2">
    <source>
        <dbReference type="ARBA" id="ARBA00022737"/>
    </source>
</evidence>
<dbReference type="Proteomes" id="UP000433652">
    <property type="component" value="Unassembled WGS sequence"/>
</dbReference>
<organism evidence="5 6">
    <name type="scientific">Croceibacterium salegens</name>
    <dbReference type="NCBI Taxonomy" id="1737568"/>
    <lineage>
        <taxon>Bacteria</taxon>
        <taxon>Pseudomonadati</taxon>
        <taxon>Pseudomonadota</taxon>
        <taxon>Alphaproteobacteria</taxon>
        <taxon>Sphingomonadales</taxon>
        <taxon>Erythrobacteraceae</taxon>
        <taxon>Croceibacterium</taxon>
    </lineage>
</organism>
<dbReference type="OrthoDB" id="9781034at2"/>
<dbReference type="CDD" id="cd01449">
    <property type="entry name" value="TST_Repeat_2"/>
    <property type="match status" value="1"/>
</dbReference>
<reference evidence="5 6" key="1">
    <citation type="submission" date="2019-12" db="EMBL/GenBank/DDBJ databases">
        <title>Genomic-based taxomic classification of the family Erythrobacteraceae.</title>
        <authorList>
            <person name="Xu L."/>
        </authorList>
    </citation>
    <scope>NUCLEOTIDE SEQUENCE [LARGE SCALE GENOMIC DNA]</scope>
    <source>
        <strain evidence="5 6">MCCC 1K01500</strain>
    </source>
</reference>
<feature type="domain" description="Rhodanese" evidence="4">
    <location>
        <begin position="161"/>
        <end position="275"/>
    </location>
</feature>
<dbReference type="RefSeq" id="WP_159791296.1">
    <property type="nucleotide sequence ID" value="NZ_WTYM01000021.1"/>
</dbReference>
<dbReference type="SUPFAM" id="SSF52821">
    <property type="entry name" value="Rhodanese/Cell cycle control phosphatase"/>
    <property type="match status" value="2"/>
</dbReference>
<keyword evidence="2" id="KW-0677">Repeat</keyword>
<dbReference type="PANTHER" id="PTHR11364">
    <property type="entry name" value="THIOSULFATE SULFERTANSFERASE"/>
    <property type="match status" value="1"/>
</dbReference>
<dbReference type="GO" id="GO:0004792">
    <property type="term" value="F:thiosulfate-cyanide sulfurtransferase activity"/>
    <property type="evidence" value="ECO:0007669"/>
    <property type="project" value="InterPro"/>
</dbReference>
<evidence type="ECO:0000313" key="6">
    <source>
        <dbReference type="Proteomes" id="UP000433652"/>
    </source>
</evidence>
<evidence type="ECO:0000313" key="5">
    <source>
        <dbReference type="EMBL" id="MXO58002.1"/>
    </source>
</evidence>
<name>A0A6I4SU52_9SPHN</name>
<dbReference type="CDD" id="cd01448">
    <property type="entry name" value="TST_Repeat_1"/>
    <property type="match status" value="1"/>
</dbReference>
<dbReference type="PROSITE" id="PS00380">
    <property type="entry name" value="RHODANESE_1"/>
    <property type="match status" value="1"/>
</dbReference>
<dbReference type="InterPro" id="IPR036873">
    <property type="entry name" value="Rhodanese-like_dom_sf"/>
</dbReference>
<accession>A0A6I4SU52</accession>
<dbReference type="EMBL" id="WTYM01000021">
    <property type="protein sequence ID" value="MXO58002.1"/>
    <property type="molecule type" value="Genomic_DNA"/>
</dbReference>
<proteinExistence type="predicted"/>
<dbReference type="InterPro" id="IPR001307">
    <property type="entry name" value="Thiosulphate_STrfase_CS"/>
</dbReference>
<dbReference type="Pfam" id="PF00581">
    <property type="entry name" value="Rhodanese"/>
    <property type="match status" value="2"/>
</dbReference>
<evidence type="ECO:0000256" key="1">
    <source>
        <dbReference type="ARBA" id="ARBA00022679"/>
    </source>
</evidence>
<sequence>MDSLVSTAWLAEHLGEPGLVVLDASAHLPDAGRDPRAEFEAAHIPGARFLDLPTLVDPESAVPSAVPTATQFAARMAALGVNTGDRLVVYDDSAVKTSARAWFIARLHGAEVAILDGGLGKWRSEGRAVESGMPDLSPGTFEPAPGPGTVRMKAEMLANLGRKAEQVVDARGRGRFTGEVEDFRPGVASGHIPGSRNLPFDLLLYPDGTMADDKDLRRAFAHAGVDLAKPIVTTCGGGVTACVLLFALDRLGKGDVALYDGSWSEWAADPGTPKELGPAA</sequence>
<gene>
    <name evidence="5" type="ORF">GRI89_00385</name>
</gene>
<dbReference type="PANTHER" id="PTHR11364:SF27">
    <property type="entry name" value="SULFURTRANSFERASE"/>
    <property type="match status" value="1"/>
</dbReference>
<dbReference type="Gene3D" id="3.40.250.10">
    <property type="entry name" value="Rhodanese-like domain"/>
    <property type="match status" value="2"/>
</dbReference>
<comment type="caution">
    <text evidence="5">The sequence shown here is derived from an EMBL/GenBank/DDBJ whole genome shotgun (WGS) entry which is preliminary data.</text>
</comment>
<evidence type="ECO:0000259" key="4">
    <source>
        <dbReference type="PROSITE" id="PS50206"/>
    </source>
</evidence>
<dbReference type="PROSITE" id="PS00683">
    <property type="entry name" value="RHODANESE_2"/>
    <property type="match status" value="1"/>
</dbReference>
<dbReference type="InterPro" id="IPR045078">
    <property type="entry name" value="TST/MPST-like"/>
</dbReference>
<keyword evidence="1 3" id="KW-0808">Transferase</keyword>